<reference evidence="1 2" key="1">
    <citation type="submission" date="2018-11" db="EMBL/GenBank/DDBJ databases">
        <title>Genomic Encyclopedia of Type Strains, Phase IV (KMG-IV): sequencing the most valuable type-strain genomes for metagenomic binning, comparative biology and taxonomic classification.</title>
        <authorList>
            <person name="Goeker M."/>
        </authorList>
    </citation>
    <scope>NUCLEOTIDE SEQUENCE [LARGE SCALE GENOMIC DNA]</scope>
    <source>
        <strain evidence="1 2">DSM 29158</strain>
    </source>
</reference>
<evidence type="ECO:0000313" key="1">
    <source>
        <dbReference type="EMBL" id="RPF54733.1"/>
    </source>
</evidence>
<name>A0A3N5BBE4_9BACL</name>
<dbReference type="Proteomes" id="UP000277108">
    <property type="component" value="Unassembled WGS sequence"/>
</dbReference>
<dbReference type="EMBL" id="RKRK01000006">
    <property type="protein sequence ID" value="RPF54733.1"/>
    <property type="molecule type" value="Genomic_DNA"/>
</dbReference>
<keyword evidence="2" id="KW-1185">Reference proteome</keyword>
<sequence length="146" mass="16864">MVITYYEIIGSLRHYLQDTTNVPTIWKYYGYSKPDTKPFAEIEYVVSTEDIKTKTKELITEDITLVIGVHGGTMSEMSLAYKDIISILRYGNIPIYNEGFEKIGSFSPEVENVSNIMFGTHEENEGNTHRLYIEVSVPIYHVKERR</sequence>
<organism evidence="1 2">
    <name type="scientific">Abyssicoccus albus</name>
    <dbReference type="NCBI Taxonomy" id="1817405"/>
    <lineage>
        <taxon>Bacteria</taxon>
        <taxon>Bacillati</taxon>
        <taxon>Bacillota</taxon>
        <taxon>Bacilli</taxon>
        <taxon>Bacillales</taxon>
        <taxon>Abyssicoccaceae</taxon>
    </lineage>
</organism>
<dbReference type="RefSeq" id="WP_123808588.1">
    <property type="nucleotide sequence ID" value="NZ_RKRK01000006.1"/>
</dbReference>
<comment type="caution">
    <text evidence="1">The sequence shown here is derived from an EMBL/GenBank/DDBJ whole genome shotgun (WGS) entry which is preliminary data.</text>
</comment>
<evidence type="ECO:0000313" key="2">
    <source>
        <dbReference type="Proteomes" id="UP000277108"/>
    </source>
</evidence>
<gene>
    <name evidence="1" type="ORF">EDD62_1693</name>
</gene>
<accession>A0A3N5BBE4</accession>
<proteinExistence type="predicted"/>
<protein>
    <submittedName>
        <fullName evidence="1">Uncharacterized protein</fullName>
    </submittedName>
</protein>
<dbReference type="AlphaFoldDB" id="A0A3N5BBE4"/>